<dbReference type="InterPro" id="IPR001853">
    <property type="entry name" value="DSBA-like_thioredoxin_dom"/>
</dbReference>
<dbReference type="Gene3D" id="3.40.30.10">
    <property type="entry name" value="Glutaredoxin"/>
    <property type="match status" value="1"/>
</dbReference>
<evidence type="ECO:0000313" key="13">
    <source>
        <dbReference type="EMBL" id="PYA67797.1"/>
    </source>
</evidence>
<sequence>MLAKVKRSLAAAVVLMLALPAVQAADYRAGEQYTRLDKPVAAAPAVVEFFSFYCGPCYQFAETYRVGSTVAQALPAGEKVTKYHVSLMGKLGNELTEAWAVATVLGVEDKIEGAMFDAVQKQRAVNGAEDIQRVFTAAGIDAATYENARHSLLVKGLIAKQNEAVKAFEVRGTPSFYVAGKYKIDNAGMASTRVEGYAKEYAAVVRYLLDKQP</sequence>
<dbReference type="GO" id="GO:0016853">
    <property type="term" value="F:isomerase activity"/>
    <property type="evidence" value="ECO:0007669"/>
    <property type="project" value="UniProtKB-KW"/>
</dbReference>
<keyword evidence="3 9" id="KW-0732">Signal</keyword>
<dbReference type="PROSITE" id="PS51352">
    <property type="entry name" value="THIOREDOXIN_2"/>
    <property type="match status" value="1"/>
</dbReference>
<evidence type="ECO:0000256" key="3">
    <source>
        <dbReference type="ARBA" id="ARBA00022729"/>
    </source>
</evidence>
<evidence type="ECO:0000259" key="10">
    <source>
        <dbReference type="PROSITE" id="PS51352"/>
    </source>
</evidence>
<dbReference type="Proteomes" id="UP000247823">
    <property type="component" value="Unassembled WGS sequence"/>
</dbReference>
<evidence type="ECO:0000313" key="14">
    <source>
        <dbReference type="Proteomes" id="UP000050489"/>
    </source>
</evidence>
<evidence type="ECO:0000256" key="9">
    <source>
        <dbReference type="SAM" id="SignalP"/>
    </source>
</evidence>
<dbReference type="PIRSF" id="PIRSF001488">
    <property type="entry name" value="Tdi_protein"/>
    <property type="match status" value="1"/>
</dbReference>
<dbReference type="EMBL" id="QJQB01000265">
    <property type="protein sequence ID" value="PYA67797.1"/>
    <property type="molecule type" value="Genomic_DNA"/>
</dbReference>
<comment type="subcellular location">
    <subcellularLocation>
        <location evidence="1 7">Periplasm</location>
    </subcellularLocation>
</comment>
<dbReference type="GO" id="GO:0042597">
    <property type="term" value="C:periplasmic space"/>
    <property type="evidence" value="ECO:0007669"/>
    <property type="project" value="UniProtKB-SubCell"/>
</dbReference>
<dbReference type="Proteomes" id="UP000050489">
    <property type="component" value="Unassembled WGS sequence"/>
</dbReference>
<evidence type="ECO:0000256" key="6">
    <source>
        <dbReference type="ARBA" id="ARBA00023284"/>
    </source>
</evidence>
<dbReference type="PANTHER" id="PTHR35891:SF2">
    <property type="entry name" value="THIOL:DISULFIDE INTERCHANGE PROTEIN DSBA"/>
    <property type="match status" value="1"/>
</dbReference>
<reference evidence="12" key="2">
    <citation type="journal article" date="2017" name="PLoS ONE">
        <title>Genomic and phenotypic characterisation of fluoroquinolone resistance mechanisms in Enterobacteriaceae in Durban, South Africa.</title>
        <authorList>
            <person name="Osei Sekyere J."/>
            <person name="Amoako D.G."/>
        </authorList>
    </citation>
    <scope>NUCLEOTIDE SEQUENCE</scope>
    <source>
        <strain evidence="12">945174350</strain>
    </source>
</reference>
<dbReference type="EMBL" id="CP029449">
    <property type="protein sequence ID" value="AWL68063.1"/>
    <property type="molecule type" value="Genomic_DNA"/>
</dbReference>
<dbReference type="RefSeq" id="WP_038873134.1">
    <property type="nucleotide sequence ID" value="NZ_CABMHU010000029.1"/>
</dbReference>
<dbReference type="AlphaFoldDB" id="A0A0G3SM43"/>
<evidence type="ECO:0000313" key="12">
    <source>
        <dbReference type="EMBL" id="OCO83646.1"/>
    </source>
</evidence>
<dbReference type="InterPro" id="IPR036249">
    <property type="entry name" value="Thioredoxin-like_sf"/>
</dbReference>
<accession>A0A0G3SM43</accession>
<evidence type="ECO:0000313" key="11">
    <source>
        <dbReference type="EMBL" id="AWL68063.1"/>
    </source>
</evidence>
<evidence type="ECO:0000256" key="8">
    <source>
        <dbReference type="PIRSR" id="PIRSR001488-1"/>
    </source>
</evidence>
<dbReference type="GO" id="GO:0015036">
    <property type="term" value="F:disulfide oxidoreductase activity"/>
    <property type="evidence" value="ECO:0007669"/>
    <property type="project" value="UniProtKB-ARBA"/>
</dbReference>
<evidence type="ECO:0000256" key="1">
    <source>
        <dbReference type="ARBA" id="ARBA00004418"/>
    </source>
</evidence>
<dbReference type="PANTHER" id="PTHR35891">
    <property type="entry name" value="THIOL:DISULFIDE INTERCHANGE PROTEIN DSBA"/>
    <property type="match status" value="1"/>
</dbReference>
<evidence type="ECO:0000256" key="7">
    <source>
        <dbReference type="PIRNR" id="PIRNR001488"/>
    </source>
</evidence>
<evidence type="ECO:0000256" key="4">
    <source>
        <dbReference type="ARBA" id="ARBA00022764"/>
    </source>
</evidence>
<dbReference type="InterPro" id="IPR013766">
    <property type="entry name" value="Thioredoxin_domain"/>
</dbReference>
<name>A0A0G3SM43_SERMA</name>
<dbReference type="Pfam" id="PF01323">
    <property type="entry name" value="DSBA"/>
    <property type="match status" value="1"/>
</dbReference>
<reference evidence="16" key="5">
    <citation type="submission" date="2018-06" db="EMBL/GenBank/DDBJ databases">
        <title>Serratia marcescens genome sequencing and assembly.</title>
        <authorList>
            <person name="Martins R.C."/>
            <person name="Perdigao-Neto L.V."/>
            <person name="Costa S.F."/>
            <person name="Levin A.S.S."/>
        </authorList>
    </citation>
    <scope>NUCLEOTIDE SEQUENCE [LARGE SCALE GENOMIC DNA]</scope>
    <source>
        <strain evidence="16">1283</strain>
    </source>
</reference>
<comment type="similarity">
    <text evidence="2">Belongs to the thioredoxin family. DsbA subfamily.</text>
</comment>
<evidence type="ECO:0000313" key="16">
    <source>
        <dbReference type="Proteomes" id="UP000247823"/>
    </source>
</evidence>
<dbReference type="CDD" id="cd03019">
    <property type="entry name" value="DsbA_DsbA"/>
    <property type="match status" value="1"/>
</dbReference>
<organism evidence="12 14">
    <name type="scientific">Serratia marcescens</name>
    <dbReference type="NCBI Taxonomy" id="615"/>
    <lineage>
        <taxon>Bacteria</taxon>
        <taxon>Pseudomonadati</taxon>
        <taxon>Pseudomonadota</taxon>
        <taxon>Gammaproteobacteria</taxon>
        <taxon>Enterobacterales</taxon>
        <taxon>Yersiniaceae</taxon>
        <taxon>Serratia</taxon>
    </lineage>
</organism>
<keyword evidence="4 7" id="KW-0574">Periplasm</keyword>
<dbReference type="InterPro" id="IPR050824">
    <property type="entry name" value="Thiol_disulfide_DsbA"/>
</dbReference>
<feature type="chain" id="PRO_5044542547" description="Thiol:disulfide interchange protein" evidence="9">
    <location>
        <begin position="25"/>
        <end position="213"/>
    </location>
</feature>
<evidence type="ECO:0000256" key="2">
    <source>
        <dbReference type="ARBA" id="ARBA00005791"/>
    </source>
</evidence>
<gene>
    <name evidence="12" type="ORF">AN695_0203590</name>
    <name evidence="11" type="ORF">DKC05_10455</name>
    <name evidence="13" type="ORF">DMW51_11780</name>
</gene>
<dbReference type="Proteomes" id="UP000245399">
    <property type="component" value="Chromosome"/>
</dbReference>
<evidence type="ECO:0000313" key="15">
    <source>
        <dbReference type="Proteomes" id="UP000245399"/>
    </source>
</evidence>
<feature type="signal peptide" evidence="9">
    <location>
        <begin position="1"/>
        <end position="24"/>
    </location>
</feature>
<reference evidence="14" key="1">
    <citation type="submission" date="2016-04" db="EMBL/GenBank/DDBJ databases">
        <authorList>
            <person name="Osei Sekyere J."/>
            <person name="Sivertsen A."/>
            <person name="Pedersen A.T."/>
            <person name="Sundsfjord A."/>
        </authorList>
    </citation>
    <scope>NUCLEOTIDE SEQUENCE [LARGE SCALE GENOMIC DNA]</scope>
    <source>
        <strain evidence="14">945174350</strain>
    </source>
</reference>
<dbReference type="InterPro" id="IPR017937">
    <property type="entry name" value="Thioredoxin_CS"/>
</dbReference>
<dbReference type="InterPro" id="IPR023205">
    <property type="entry name" value="DsbA/DsbL"/>
</dbReference>
<keyword evidence="16" id="KW-1185">Reference proteome</keyword>
<protein>
    <recommendedName>
        <fullName evidence="7">Thiol:disulfide interchange protein</fullName>
    </recommendedName>
</protein>
<dbReference type="SUPFAM" id="SSF52833">
    <property type="entry name" value="Thioredoxin-like"/>
    <property type="match status" value="1"/>
</dbReference>
<dbReference type="PROSITE" id="PS00194">
    <property type="entry name" value="THIOREDOXIN_1"/>
    <property type="match status" value="1"/>
</dbReference>
<evidence type="ECO:0000256" key="5">
    <source>
        <dbReference type="ARBA" id="ARBA00023157"/>
    </source>
</evidence>
<feature type="domain" description="Thioredoxin" evidence="10">
    <location>
        <begin position="13"/>
        <end position="145"/>
    </location>
</feature>
<dbReference type="EMBL" id="LJEX02000103">
    <property type="protein sequence ID" value="OCO83646.1"/>
    <property type="molecule type" value="Genomic_DNA"/>
</dbReference>
<reference evidence="13" key="6">
    <citation type="submission" date="2018-06" db="EMBL/GenBank/DDBJ databases">
        <authorList>
            <person name="Martins R.C."/>
            <person name="Perdigao-Neto L.V."/>
            <person name="Costa S.F."/>
            <person name="Levin A.S.S."/>
        </authorList>
    </citation>
    <scope>NUCLEOTIDE SEQUENCE</scope>
    <source>
        <strain evidence="13">1283</strain>
    </source>
</reference>
<feature type="disulfide bond" description="Redox-active" evidence="8">
    <location>
        <begin position="54"/>
        <end position="57"/>
    </location>
</feature>
<keyword evidence="5 7" id="KW-1015">Disulfide bond</keyword>
<keyword evidence="12" id="KW-0413">Isomerase</keyword>
<proteinExistence type="inferred from homology"/>
<reference evidence="11 15" key="3">
    <citation type="submission" date="2018-05" db="EMBL/GenBank/DDBJ databases">
        <title>Klebsiella quasipneumonaiae provides a window into carbapenemase gene transfer, plasmid rearrangements and nosocomial acquisition from the hospital environment.</title>
        <authorList>
            <person name="Mathers A.J."/>
            <person name="Vegesana K."/>
            <person name="Stoesser N."/>
            <person name="Crook D."/>
            <person name="Vaughan A."/>
            <person name="Barry K."/>
            <person name="Parikh H."/>
            <person name="Sebra R."/>
            <person name="Kotay S."/>
            <person name="Walker A.S."/>
            <person name="Sheppard A.E."/>
        </authorList>
    </citation>
    <scope>NUCLEOTIDE SEQUENCE [LARGE SCALE GENOMIC DNA]</scope>
    <source>
        <strain evidence="11 15">CAV1761</strain>
    </source>
</reference>
<reference evidence="13 16" key="4">
    <citation type="submission" date="2018-06" db="EMBL/GenBank/DDBJ databases">
        <title>Serratia marcescens genome sequencing and assembly.</title>
        <authorList>
            <person name="Martins R.C.R."/>
            <person name="Perdigao-Neto L.V."/>
            <person name="Costa S.F."/>
            <person name="Levin A.S.S."/>
        </authorList>
    </citation>
    <scope>NUCLEOTIDE SEQUENCE [LARGE SCALE GENOMIC DNA]</scope>
    <source>
        <strain evidence="13 16">1283</strain>
    </source>
</reference>
<keyword evidence="6" id="KW-0676">Redox-active center</keyword>